<keyword evidence="2" id="KW-0472">Membrane</keyword>
<protein>
    <recommendedName>
        <fullName evidence="5">Organic solvents resistance ABC transporter permease</fullName>
    </recommendedName>
</protein>
<feature type="region of interest" description="Disordered" evidence="1">
    <location>
        <begin position="108"/>
        <end position="131"/>
    </location>
</feature>
<evidence type="ECO:0000256" key="1">
    <source>
        <dbReference type="SAM" id="MobiDB-lite"/>
    </source>
</evidence>
<dbReference type="AlphaFoldDB" id="A0A6I1GEV3"/>
<organism evidence="3 4">
    <name type="scientific">Bifidobacterium leontopitheci</name>
    <dbReference type="NCBI Taxonomy" id="2650774"/>
    <lineage>
        <taxon>Bacteria</taxon>
        <taxon>Bacillati</taxon>
        <taxon>Actinomycetota</taxon>
        <taxon>Actinomycetes</taxon>
        <taxon>Bifidobacteriales</taxon>
        <taxon>Bifidobacteriaceae</taxon>
        <taxon>Bifidobacterium</taxon>
    </lineage>
</organism>
<dbReference type="InterPro" id="IPR043777">
    <property type="entry name" value="DUF5719"/>
</dbReference>
<accession>A0A6I1GEV3</accession>
<evidence type="ECO:0000256" key="2">
    <source>
        <dbReference type="SAM" id="Phobius"/>
    </source>
</evidence>
<dbReference type="Proteomes" id="UP000441772">
    <property type="component" value="Unassembled WGS sequence"/>
</dbReference>
<feature type="transmembrane region" description="Helical" evidence="2">
    <location>
        <begin position="12"/>
        <end position="37"/>
    </location>
</feature>
<keyword evidence="2" id="KW-1133">Transmembrane helix</keyword>
<dbReference type="RefSeq" id="WP_152234758.1">
    <property type="nucleotide sequence ID" value="NZ_JBHSKZ010000061.1"/>
</dbReference>
<name>A0A6I1GEV3_9BIFI</name>
<evidence type="ECO:0000313" key="3">
    <source>
        <dbReference type="EMBL" id="KAB7790085.1"/>
    </source>
</evidence>
<proteinExistence type="predicted"/>
<gene>
    <name evidence="3" type="ORF">F7D09_1430</name>
</gene>
<keyword evidence="2" id="KW-0812">Transmembrane</keyword>
<comment type="caution">
    <text evidence="3">The sequence shown here is derived from an EMBL/GenBank/DDBJ whole genome shotgun (WGS) entry which is preliminary data.</text>
</comment>
<evidence type="ECO:0000313" key="4">
    <source>
        <dbReference type="Proteomes" id="UP000441772"/>
    </source>
</evidence>
<dbReference type="Pfam" id="PF18986">
    <property type="entry name" value="DUF5719"/>
    <property type="match status" value="1"/>
</dbReference>
<evidence type="ECO:0008006" key="5">
    <source>
        <dbReference type="Google" id="ProtNLM"/>
    </source>
</evidence>
<reference evidence="3 4" key="1">
    <citation type="submission" date="2019-09" db="EMBL/GenBank/DDBJ databases">
        <title>Characterization of the phylogenetic diversity of two novel species belonging to the genus Bifidobacterium: Bifidobacterium cebidarum sp. nov. and Bifidobacterium leontopitheci sp. nov.</title>
        <authorList>
            <person name="Lugli G.A."/>
            <person name="Duranti S."/>
            <person name="Milani C."/>
            <person name="Turroni F."/>
            <person name="Ventura M."/>
        </authorList>
    </citation>
    <scope>NUCLEOTIDE SEQUENCE [LARGE SCALE GENOMIC DNA]</scope>
    <source>
        <strain evidence="3 4">LMG 31471</strain>
    </source>
</reference>
<dbReference type="EMBL" id="WBVT01000022">
    <property type="protein sequence ID" value="KAB7790085.1"/>
    <property type="molecule type" value="Genomic_DNA"/>
</dbReference>
<keyword evidence="4" id="KW-1185">Reference proteome</keyword>
<sequence length="509" mass="52293">MSHAKHGGRVWTAAAAVVSMIAIIVLFAAIVLCPWALPVDSTTVRASAVASKVGQRQVIAYCPSRMVLPDDASYGDSAYRTSEGNMTSSARYAAFGAVYASQSEPFGVTDGGSSTGQDSTTLKDTDPTDSSNVITASGDVNTSASLFTTQLLDSAQGSGAAAAIASWATKGDIRGLSAASCQTPALQSRFVLSDSATGSSHQLIIANPSSKSTAVQVRIWGTKSAGALSLSTGSTVTVDARSQTVFDLSAAAPGQDGLYVVVSSEQTPVASIVRSVKVSGLTAHGSDYETAATQESKTLTFPSVSEGDRVRLYIHAAHDGDASVHWLGGGKDSKHSFKADRVTVIDLGQAAKGALGLTVDASQPVVAAISVTRAAQGGQQDFMMVNAARFDRHAAAALPGSVTAEVTVVSRASRQSEVTIAGYDDKGRQVGSKKVTVPAEGAARLPVSQIGDNVAVIATADGKDAGFGVRLSQKAVQDAKLAGVAHLDATSLMPRRETIRADKDMSLVR</sequence>